<dbReference type="InterPro" id="IPR014229">
    <property type="entry name" value="Spore_YtfJ"/>
</dbReference>
<dbReference type="PANTHER" id="PTHR39162:SF1">
    <property type="entry name" value="SPORULATION PROTEIN YTFJ"/>
    <property type="match status" value="1"/>
</dbReference>
<dbReference type="AlphaFoldDB" id="A0A8J6JBF1"/>
<name>A0A8J6JBF1_9FIRM</name>
<reference evidence="2" key="1">
    <citation type="submission" date="2020-08" db="EMBL/GenBank/DDBJ databases">
        <title>Genome public.</title>
        <authorList>
            <person name="Liu C."/>
            <person name="Sun Q."/>
        </authorList>
    </citation>
    <scope>NUCLEOTIDE SEQUENCE</scope>
    <source>
        <strain evidence="2">NSJ-51</strain>
    </source>
</reference>
<gene>
    <name evidence="2" type="primary">ytfJ</name>
    <name evidence="2" type="ORF">H8S57_02855</name>
</gene>
<dbReference type="NCBIfam" id="TIGR02874">
    <property type="entry name" value="spore_ytfJ"/>
    <property type="match status" value="1"/>
</dbReference>
<protein>
    <submittedName>
        <fullName evidence="2">GerW family sporulation protein</fullName>
    </submittedName>
</protein>
<dbReference type="EMBL" id="JACOPP010000002">
    <property type="protein sequence ID" value="MBC5732668.1"/>
    <property type="molecule type" value="Genomic_DNA"/>
</dbReference>
<accession>A0A8J6JBF1</accession>
<evidence type="ECO:0000313" key="2">
    <source>
        <dbReference type="EMBL" id="MBC5732668.1"/>
    </source>
</evidence>
<evidence type="ECO:0000256" key="1">
    <source>
        <dbReference type="SAM" id="MobiDB-lite"/>
    </source>
</evidence>
<feature type="region of interest" description="Disordered" evidence="1">
    <location>
        <begin position="54"/>
        <end position="73"/>
    </location>
</feature>
<dbReference type="PIRSF" id="PIRSF021377">
    <property type="entry name" value="YtfJ"/>
    <property type="match status" value="1"/>
</dbReference>
<dbReference type="Pfam" id="PF09579">
    <property type="entry name" value="Spore_YtfJ"/>
    <property type="match status" value="1"/>
</dbReference>
<proteinExistence type="predicted"/>
<evidence type="ECO:0000313" key="3">
    <source>
        <dbReference type="Proteomes" id="UP000661435"/>
    </source>
</evidence>
<sequence>MEKQHPIGDLMTTTMQKIREIADVNTIIGQPIQADGVTIIPVSKLSVGFASGGSDFTTKNQKPEEDNAFGGGGGAGMNLSPVAFLIVKGDTVKLLPVAPPPASTVDRVVEMVPDVIDKVTGFLEKQQDKGDKESF</sequence>
<dbReference type="RefSeq" id="WP_186906557.1">
    <property type="nucleotide sequence ID" value="NZ_JACOPP010000002.1"/>
</dbReference>
<organism evidence="2 3">
    <name type="scientific">Lawsonibacter hominis</name>
    <dbReference type="NCBI Taxonomy" id="2763053"/>
    <lineage>
        <taxon>Bacteria</taxon>
        <taxon>Bacillati</taxon>
        <taxon>Bacillota</taxon>
        <taxon>Clostridia</taxon>
        <taxon>Eubacteriales</taxon>
        <taxon>Oscillospiraceae</taxon>
        <taxon>Lawsonibacter</taxon>
    </lineage>
</organism>
<keyword evidence="3" id="KW-1185">Reference proteome</keyword>
<comment type="caution">
    <text evidence="2">The sequence shown here is derived from an EMBL/GenBank/DDBJ whole genome shotgun (WGS) entry which is preliminary data.</text>
</comment>
<dbReference type="PANTHER" id="PTHR39162">
    <property type="entry name" value="GLL3345 PROTEIN"/>
    <property type="match status" value="1"/>
</dbReference>
<dbReference type="Proteomes" id="UP000661435">
    <property type="component" value="Unassembled WGS sequence"/>
</dbReference>